<dbReference type="GO" id="GO:0016746">
    <property type="term" value="F:acyltransferase activity"/>
    <property type="evidence" value="ECO:0007669"/>
    <property type="project" value="UniProtKB-KW"/>
</dbReference>
<reference evidence="4" key="1">
    <citation type="submission" date="2024-01" db="EMBL/GenBank/DDBJ databases">
        <title>Bank of Algae and Cyanobacteria of the Azores (BACA) strain genomes.</title>
        <authorList>
            <person name="Luz R."/>
            <person name="Cordeiro R."/>
            <person name="Fonseca A."/>
            <person name="Goncalves V."/>
        </authorList>
    </citation>
    <scope>NUCLEOTIDE SEQUENCE</scope>
    <source>
        <strain evidence="4">BACA0141</strain>
    </source>
</reference>
<dbReference type="SUPFAM" id="SSF55729">
    <property type="entry name" value="Acyl-CoA N-acyltransferases (Nat)"/>
    <property type="match status" value="1"/>
</dbReference>
<dbReference type="InterPro" id="IPR016181">
    <property type="entry name" value="Acyl_CoA_acyltransferase"/>
</dbReference>
<protein>
    <submittedName>
        <fullName evidence="4">GNAT family N-acetyltransferase</fullName>
    </submittedName>
</protein>
<evidence type="ECO:0000256" key="3">
    <source>
        <dbReference type="ARBA" id="ARBA00023315"/>
    </source>
</evidence>
<evidence type="ECO:0000313" key="5">
    <source>
        <dbReference type="Proteomes" id="UP001333818"/>
    </source>
</evidence>
<name>A0AAW9Q292_9CYAN</name>
<proteinExistence type="predicted"/>
<comment type="caution">
    <text evidence="4">The sequence shown here is derived from an EMBL/GenBank/DDBJ whole genome shotgun (WGS) entry which is preliminary data.</text>
</comment>
<dbReference type="EMBL" id="JAZBJZ010000072">
    <property type="protein sequence ID" value="MEE3718309.1"/>
    <property type="molecule type" value="Genomic_DNA"/>
</dbReference>
<dbReference type="PANTHER" id="PTHR36449">
    <property type="entry name" value="ACETYLTRANSFERASE-RELATED"/>
    <property type="match status" value="1"/>
</dbReference>
<keyword evidence="3" id="KW-0012">Acyltransferase</keyword>
<dbReference type="AlphaFoldDB" id="A0AAW9Q292"/>
<evidence type="ECO:0000256" key="1">
    <source>
        <dbReference type="ARBA" id="ARBA00022649"/>
    </source>
</evidence>
<dbReference type="Proteomes" id="UP001333818">
    <property type="component" value="Unassembled WGS sequence"/>
</dbReference>
<dbReference type="RefSeq" id="WP_330484742.1">
    <property type="nucleotide sequence ID" value="NZ_JAZBJZ010000072.1"/>
</dbReference>
<sequence length="172" mass="19558">MVLKIDLLDSQKHIRSSFYCGKESLDNYIRKQASQDLKKRVSTIFVLIDEPEMDVLGYYSLSSYTVDIAVLGESFAKRLPRYPLLPATLLGRLAVDNSQRGKRFGELLLIDALRKSLDVATKVASLAIVAEALDESALSFYLKYGFQQFKHEPMKLYLPMKSVEELCQNLEI</sequence>
<keyword evidence="5" id="KW-1185">Reference proteome</keyword>
<dbReference type="Gene3D" id="3.40.630.30">
    <property type="match status" value="1"/>
</dbReference>
<evidence type="ECO:0000313" key="4">
    <source>
        <dbReference type="EMBL" id="MEE3718309.1"/>
    </source>
</evidence>
<accession>A0AAW9Q292</accession>
<gene>
    <name evidence="4" type="ORF">V2H45_16335</name>
</gene>
<dbReference type="PANTHER" id="PTHR36449:SF1">
    <property type="entry name" value="ACETYLTRANSFERASE"/>
    <property type="match status" value="1"/>
</dbReference>
<evidence type="ECO:0000256" key="2">
    <source>
        <dbReference type="ARBA" id="ARBA00022679"/>
    </source>
</evidence>
<keyword evidence="1" id="KW-1277">Toxin-antitoxin system</keyword>
<keyword evidence="2" id="KW-0808">Transferase</keyword>
<organism evidence="4 5">
    <name type="scientific">Tumidithrix elongata BACA0141</name>
    <dbReference type="NCBI Taxonomy" id="2716417"/>
    <lineage>
        <taxon>Bacteria</taxon>
        <taxon>Bacillati</taxon>
        <taxon>Cyanobacteriota</taxon>
        <taxon>Cyanophyceae</taxon>
        <taxon>Pseudanabaenales</taxon>
        <taxon>Pseudanabaenaceae</taxon>
        <taxon>Tumidithrix</taxon>
        <taxon>Tumidithrix elongata</taxon>
    </lineage>
</organism>